<evidence type="ECO:0000256" key="7">
    <source>
        <dbReference type="ARBA" id="ARBA00022825"/>
    </source>
</evidence>
<dbReference type="Pfam" id="PF05922">
    <property type="entry name" value="Inhibitor_I9"/>
    <property type="match status" value="1"/>
</dbReference>
<evidence type="ECO:0000256" key="3">
    <source>
        <dbReference type="ARBA" id="ARBA00022525"/>
    </source>
</evidence>
<feature type="chain" id="PRO_5045510803" description="Dockerin domain-containing protein" evidence="10">
    <location>
        <begin position="31"/>
        <end position="1429"/>
    </location>
</feature>
<keyword evidence="2" id="KW-0134">Cell wall</keyword>
<dbReference type="Pfam" id="PF02225">
    <property type="entry name" value="PA"/>
    <property type="match status" value="1"/>
</dbReference>
<accession>A0ABM9CP73</accession>
<dbReference type="InterPro" id="IPR023827">
    <property type="entry name" value="Peptidase_S8_Asp-AS"/>
</dbReference>
<dbReference type="InterPro" id="IPR036852">
    <property type="entry name" value="Peptidase_S8/S53_dom_sf"/>
</dbReference>
<dbReference type="InterPro" id="IPR022398">
    <property type="entry name" value="Peptidase_S8_His-AS"/>
</dbReference>
<dbReference type="PROSITE" id="PS00136">
    <property type="entry name" value="SUBTILASE_ASP"/>
    <property type="match status" value="1"/>
</dbReference>
<dbReference type="Pfam" id="PF00082">
    <property type="entry name" value="Peptidase_S8"/>
    <property type="match status" value="1"/>
</dbReference>
<dbReference type="InterPro" id="IPR016134">
    <property type="entry name" value="Dockerin_dom"/>
</dbReference>
<keyword evidence="7 8" id="KW-0720">Serine protease</keyword>
<evidence type="ECO:0000259" key="11">
    <source>
        <dbReference type="PROSITE" id="PS50222"/>
    </source>
</evidence>
<evidence type="ECO:0000256" key="6">
    <source>
        <dbReference type="ARBA" id="ARBA00022801"/>
    </source>
</evidence>
<dbReference type="InterPro" id="IPR010259">
    <property type="entry name" value="S8pro/Inhibitor_I9"/>
</dbReference>
<dbReference type="InterPro" id="IPR002048">
    <property type="entry name" value="EF_hand_dom"/>
</dbReference>
<dbReference type="SUPFAM" id="SSF52743">
    <property type="entry name" value="Subtilisin-like"/>
    <property type="match status" value="1"/>
</dbReference>
<comment type="caution">
    <text evidence="13">The sequence shown here is derived from an EMBL/GenBank/DDBJ whole genome shotgun (WGS) entry which is preliminary data.</text>
</comment>
<dbReference type="PROSITE" id="PS00018">
    <property type="entry name" value="EF_HAND_1"/>
    <property type="match status" value="2"/>
</dbReference>
<dbReference type="Gene3D" id="3.40.50.200">
    <property type="entry name" value="Peptidase S8/S53 domain"/>
    <property type="match status" value="2"/>
</dbReference>
<keyword evidence="14" id="KW-1185">Reference proteome</keyword>
<dbReference type="InterPro" id="IPR036439">
    <property type="entry name" value="Dockerin_dom_sf"/>
</dbReference>
<evidence type="ECO:0000256" key="10">
    <source>
        <dbReference type="SAM" id="SignalP"/>
    </source>
</evidence>
<dbReference type="InterPro" id="IPR034213">
    <property type="entry name" value="S8_Vpr-like"/>
</dbReference>
<feature type="signal peptide" evidence="10">
    <location>
        <begin position="1"/>
        <end position="30"/>
    </location>
</feature>
<dbReference type="CDD" id="cd07474">
    <property type="entry name" value="Peptidases_S8_subtilisin_Vpr-like"/>
    <property type="match status" value="1"/>
</dbReference>
<evidence type="ECO:0000256" key="2">
    <source>
        <dbReference type="ARBA" id="ARBA00022512"/>
    </source>
</evidence>
<gene>
    <name evidence="13" type="ORF">PAECIP111891_05008</name>
</gene>
<feature type="domain" description="Dockerin" evidence="12">
    <location>
        <begin position="1342"/>
        <end position="1403"/>
    </location>
</feature>
<name>A0ABM9CP73_9BACL</name>
<dbReference type="SUPFAM" id="SSF52025">
    <property type="entry name" value="PA domain"/>
    <property type="match status" value="1"/>
</dbReference>
<dbReference type="InterPro" id="IPR000209">
    <property type="entry name" value="Peptidase_S8/S53_dom"/>
</dbReference>
<sequence>MRISKCNQMTLKALAGLLVVSSFLPYQAFANSPSPHPESLLKNLSIEQKKALTEIQVGRPVISPEINLKSAALTNVIIEFKQAPAKVEVIKQAAEGIHISPTAAQAHAEENHETFKKFVQKKQGKTPSIPEINPFVIGEKNIQITREYHHAFNGVAMTLPGSDIESLLQSGVVNRIWKDNVVKLDPKEAALSSAQIEALIERQTDENRIPLDGIDLLHDKGIKGTGIKVGVLDTGIDYNHPDLKDVYKGYKAQRNVDPKSIDPTTVKGWDFIDNDADPMETTYKDWEEAGKPEGATYFTSHGTHVSGTIAGQGSNNVASPALGVAPEVDLYAYRVLGPYGSGAESGIIAAIDKSVKDGMQVINLSLGATYNDPLAPESTAINNATLSGVVCLVAAGNSGPNERTVTVPGVTALGITVGASNFSMSIPTVSATVYSTVATQLPDMKLLAKNYTDNLEDLTGQTFPIEFAGLGMTNDFEGKDFTGKVALIQRGENALDEKVVNARAAGAKAVLMFNNVDGEIPHYTGQGPKFIPSFRLTKAEGEFLLGLDSLPTITFGHVSSLATEGNQLADFSGRGPVNTNYDIKPDVIGPGVAVYSSYPEYINSPEDGIDYSSAYARISGTSMATPHMAGIAALILQKNPTFTPFDVKAALMNTADALNGTYSVYEVGAGLVDVVEAVYATTSVKVIDKTLNVNNEGELVEIEDPTGSIFFGNHAKVANKAVEESRRLSIQNRSVENKQFTFSVEYLPAKPGVPNAVANGVTVTVPNTVNVAANQLFDLTASIQVPAHAALGRYEGYINIVSADATQTVEKYRIPFAVRVVEPGIEYIQLSNQAIMTDIPEIMHPFQEDPIKILFFKLNSVIQTIDVLISDKNGKVLGSANGGTVNAVDAPLDQDIYIYPVGGWVYPLIGEPTNPTISPDAVNLPEGAYTIKMIATEANGHTFTKEQDFVVDNTLPELKFLDYAPGVYEVSDDMYTVEEIDGKSHRALWVHANVHDTAIESLASSNITQSANHLYYYENQNVFPDGEFPIQANGNVKFGVTPEDIQDHPLTMNVFPIDMATNARLIRDFRHYGFIKAGSAYVVPQYNKKKVYLGDEITMTLNLNNVEKLISGQYTVDYYKHFKFVDVKVNPAFQKIAAQKGLKVNVDKPVVTDHDVYESKQMVKVGATISGNNFHGFDGDSAFLDVTFKLVDDKWFGVIKDTMNIEQNIEEFFYKKYGETVQTIAPVFNQINGFDIIPKHSTISSVTWAEAFLDENGYLDWTKDLSEIGSKVFAKSVDGKTYEGIVDPNGVFYMDNLPVMKQAYEVIVEVPGHLRSKFSVQLSKTEGGELIGTNQMLGQLQPISYAGDVNGDGMIDIEDLKKVANAFGKSSKKEDINQDGTVDEKEVRYIEKNFLKMDPDVKGKSKPKEKDGKKDLAYYLNEVGLKPIN</sequence>
<dbReference type="RefSeq" id="WP_236291129.1">
    <property type="nucleotide sequence ID" value="NZ_CAKMMW010000019.1"/>
</dbReference>
<dbReference type="PROSITE" id="PS51766">
    <property type="entry name" value="DOCKERIN"/>
    <property type="match status" value="1"/>
</dbReference>
<evidence type="ECO:0008006" key="15">
    <source>
        <dbReference type="Google" id="ProtNLM"/>
    </source>
</evidence>
<organism evidence="13 14">
    <name type="scientific">Paenibacillus allorhizoplanae</name>
    <dbReference type="NCBI Taxonomy" id="2905648"/>
    <lineage>
        <taxon>Bacteria</taxon>
        <taxon>Bacillati</taxon>
        <taxon>Bacillota</taxon>
        <taxon>Bacilli</taxon>
        <taxon>Bacillales</taxon>
        <taxon>Paenibacillaceae</taxon>
        <taxon>Paenibacillus</taxon>
    </lineage>
</organism>
<dbReference type="PROSITE" id="PS00137">
    <property type="entry name" value="SUBTILASE_HIS"/>
    <property type="match status" value="1"/>
</dbReference>
<dbReference type="InterPro" id="IPR050131">
    <property type="entry name" value="Peptidase_S8_subtilisin-like"/>
</dbReference>
<dbReference type="InterPro" id="IPR015500">
    <property type="entry name" value="Peptidase_S8_subtilisin-rel"/>
</dbReference>
<protein>
    <recommendedName>
        <fullName evidence="15">Dockerin domain-containing protein</fullName>
    </recommendedName>
</protein>
<evidence type="ECO:0000259" key="12">
    <source>
        <dbReference type="PROSITE" id="PS51766"/>
    </source>
</evidence>
<dbReference type="PANTHER" id="PTHR43806">
    <property type="entry name" value="PEPTIDASE S8"/>
    <property type="match status" value="1"/>
</dbReference>
<dbReference type="PRINTS" id="PR00723">
    <property type="entry name" value="SUBTILISIN"/>
</dbReference>
<dbReference type="InterPro" id="IPR023828">
    <property type="entry name" value="Peptidase_S8_Ser-AS"/>
</dbReference>
<evidence type="ECO:0000256" key="8">
    <source>
        <dbReference type="PROSITE-ProRule" id="PRU01240"/>
    </source>
</evidence>
<reference evidence="13" key="1">
    <citation type="submission" date="2022-01" db="EMBL/GenBank/DDBJ databases">
        <authorList>
            <person name="Criscuolo A."/>
        </authorList>
    </citation>
    <scope>NUCLEOTIDE SEQUENCE</scope>
    <source>
        <strain evidence="13">CIP111891</strain>
    </source>
</reference>
<dbReference type="PROSITE" id="PS50222">
    <property type="entry name" value="EF_HAND_2"/>
    <property type="match status" value="1"/>
</dbReference>
<dbReference type="InterPro" id="IPR046450">
    <property type="entry name" value="PA_dom_sf"/>
</dbReference>
<keyword evidence="3" id="KW-0964">Secreted</keyword>
<dbReference type="SUPFAM" id="SSF63446">
    <property type="entry name" value="Type I dockerin domain"/>
    <property type="match status" value="1"/>
</dbReference>
<keyword evidence="5 10" id="KW-0732">Signal</keyword>
<evidence type="ECO:0000256" key="5">
    <source>
        <dbReference type="ARBA" id="ARBA00022729"/>
    </source>
</evidence>
<dbReference type="CDD" id="cd02133">
    <property type="entry name" value="PA_C5a_like"/>
    <property type="match status" value="1"/>
</dbReference>
<evidence type="ECO:0000313" key="14">
    <source>
        <dbReference type="Proteomes" id="UP000838821"/>
    </source>
</evidence>
<dbReference type="EMBL" id="CAKMMW010000019">
    <property type="protein sequence ID" value="CAH1220371.1"/>
    <property type="molecule type" value="Genomic_DNA"/>
</dbReference>
<dbReference type="InterPro" id="IPR003137">
    <property type="entry name" value="PA_domain"/>
</dbReference>
<evidence type="ECO:0000313" key="13">
    <source>
        <dbReference type="EMBL" id="CAH1220371.1"/>
    </source>
</evidence>
<dbReference type="Gene3D" id="3.50.30.30">
    <property type="match status" value="1"/>
</dbReference>
<feature type="active site" description="Charge relay system" evidence="8">
    <location>
        <position position="301"/>
    </location>
</feature>
<evidence type="ECO:0000256" key="1">
    <source>
        <dbReference type="ARBA" id="ARBA00011073"/>
    </source>
</evidence>
<keyword evidence="6 8" id="KW-0378">Hydrolase</keyword>
<dbReference type="PANTHER" id="PTHR43806:SF65">
    <property type="entry name" value="SERINE PROTEASE APRX"/>
    <property type="match status" value="1"/>
</dbReference>
<dbReference type="PROSITE" id="PS51892">
    <property type="entry name" value="SUBTILASE"/>
    <property type="match status" value="1"/>
</dbReference>
<feature type="domain" description="EF-hand" evidence="11">
    <location>
        <begin position="1348"/>
        <end position="1370"/>
    </location>
</feature>
<dbReference type="Proteomes" id="UP000838821">
    <property type="component" value="Unassembled WGS sequence"/>
</dbReference>
<keyword evidence="4 8" id="KW-0645">Protease</keyword>
<feature type="active site" description="Charge relay system" evidence="8">
    <location>
        <position position="622"/>
    </location>
</feature>
<dbReference type="Gene3D" id="2.60.40.4130">
    <property type="match status" value="1"/>
</dbReference>
<feature type="active site" description="Charge relay system" evidence="8">
    <location>
        <position position="233"/>
    </location>
</feature>
<dbReference type="InterPro" id="IPR018247">
    <property type="entry name" value="EF_Hand_1_Ca_BS"/>
</dbReference>
<proteinExistence type="inferred from homology"/>
<comment type="similarity">
    <text evidence="1 8 9">Belongs to the peptidase S8 family.</text>
</comment>
<evidence type="ECO:0000256" key="4">
    <source>
        <dbReference type="ARBA" id="ARBA00022670"/>
    </source>
</evidence>
<dbReference type="PROSITE" id="PS00138">
    <property type="entry name" value="SUBTILASE_SER"/>
    <property type="match status" value="1"/>
</dbReference>
<evidence type="ECO:0000256" key="9">
    <source>
        <dbReference type="RuleBase" id="RU003355"/>
    </source>
</evidence>
<dbReference type="CDD" id="cd14254">
    <property type="entry name" value="Dockerin_II"/>
    <property type="match status" value="1"/>
</dbReference>